<dbReference type="CDD" id="cd04724">
    <property type="entry name" value="Tryptophan_synthase_alpha"/>
    <property type="match status" value="1"/>
</dbReference>
<comment type="catalytic activity">
    <reaction evidence="8 9">
        <text>(1S,2R)-1-C-(indol-3-yl)glycerol 3-phosphate + L-serine = D-glyceraldehyde 3-phosphate + L-tryptophan + H2O</text>
        <dbReference type="Rhea" id="RHEA:10532"/>
        <dbReference type="ChEBI" id="CHEBI:15377"/>
        <dbReference type="ChEBI" id="CHEBI:33384"/>
        <dbReference type="ChEBI" id="CHEBI:57912"/>
        <dbReference type="ChEBI" id="CHEBI:58866"/>
        <dbReference type="ChEBI" id="CHEBI:59776"/>
        <dbReference type="EC" id="4.2.1.20"/>
    </reaction>
</comment>
<evidence type="ECO:0000256" key="7">
    <source>
        <dbReference type="ARBA" id="ARBA00023239"/>
    </source>
</evidence>
<evidence type="ECO:0000256" key="2">
    <source>
        <dbReference type="ARBA" id="ARBA00004733"/>
    </source>
</evidence>
<comment type="function">
    <text evidence="1 9">The alpha subunit is responsible for the aldol cleavage of indoleglycerol phosphate to indole and glyceraldehyde 3-phosphate.</text>
</comment>
<reference evidence="11" key="1">
    <citation type="submission" date="2021-01" db="EMBL/GenBank/DDBJ databases">
        <title>Whole genome shotgun sequence of Rhizocola hellebori NBRC 109834.</title>
        <authorList>
            <person name="Komaki H."/>
            <person name="Tamura T."/>
        </authorList>
    </citation>
    <scope>NUCLEOTIDE SEQUENCE</scope>
    <source>
        <strain evidence="11">NBRC 109834</strain>
    </source>
</reference>
<proteinExistence type="inferred from homology"/>
<gene>
    <name evidence="9 11" type="primary">trpA</name>
    <name evidence="11" type="ORF">Rhe02_30700</name>
</gene>
<dbReference type="GO" id="GO:0004834">
    <property type="term" value="F:tryptophan synthase activity"/>
    <property type="evidence" value="ECO:0007669"/>
    <property type="project" value="UniProtKB-UniRule"/>
</dbReference>
<dbReference type="SUPFAM" id="SSF51366">
    <property type="entry name" value="Ribulose-phoshate binding barrel"/>
    <property type="match status" value="1"/>
</dbReference>
<evidence type="ECO:0000256" key="1">
    <source>
        <dbReference type="ARBA" id="ARBA00003365"/>
    </source>
</evidence>
<dbReference type="EC" id="4.2.1.20" evidence="9"/>
<evidence type="ECO:0000256" key="3">
    <source>
        <dbReference type="ARBA" id="ARBA00011270"/>
    </source>
</evidence>
<sequence>MSGVSDAFGKGRPALVGYLPAGYPTVAMAQQAILAMIEAGVDLVELGLPYSDPVIDGPVIQRATEQALAGGVRIRDVFATVSATAGHGVPIMVMTYWNPVERYGVNAFARDLAAAGGAGLITPDLIPDEADEWLAASDEHKLDRTFLVSPSSTDDRIAMTAASTRGFLYATAVMGVTGAREHTSSAAPVLVARARAKTDLPIGVGLGVRNGAQAAEVGSYADGVIVGSALVSALGEHGVDGVKRLTEELRSGLLL</sequence>
<dbReference type="InterPro" id="IPR018204">
    <property type="entry name" value="Trp_synthase_alpha_AS"/>
</dbReference>
<accession>A0A8J3Q851</accession>
<evidence type="ECO:0000256" key="6">
    <source>
        <dbReference type="ARBA" id="ARBA00023141"/>
    </source>
</evidence>
<comment type="caution">
    <text evidence="11">The sequence shown here is derived from an EMBL/GenBank/DDBJ whole genome shotgun (WGS) entry which is preliminary data.</text>
</comment>
<feature type="active site" description="Proton acceptor" evidence="9">
    <location>
        <position position="45"/>
    </location>
</feature>
<evidence type="ECO:0000256" key="10">
    <source>
        <dbReference type="RuleBase" id="RU003662"/>
    </source>
</evidence>
<dbReference type="PANTHER" id="PTHR43406:SF1">
    <property type="entry name" value="TRYPTOPHAN SYNTHASE ALPHA CHAIN, CHLOROPLASTIC"/>
    <property type="match status" value="1"/>
</dbReference>
<dbReference type="InterPro" id="IPR013785">
    <property type="entry name" value="Aldolase_TIM"/>
</dbReference>
<keyword evidence="7 9" id="KW-0456">Lyase</keyword>
<keyword evidence="6 9" id="KW-0057">Aromatic amino acid biosynthesis</keyword>
<comment type="subunit">
    <text evidence="3 9">Tetramer of two alpha and two beta chains.</text>
</comment>
<dbReference type="NCBIfam" id="TIGR00262">
    <property type="entry name" value="trpA"/>
    <property type="match status" value="1"/>
</dbReference>
<evidence type="ECO:0000256" key="8">
    <source>
        <dbReference type="ARBA" id="ARBA00049047"/>
    </source>
</evidence>
<evidence type="ECO:0000256" key="9">
    <source>
        <dbReference type="HAMAP-Rule" id="MF_00131"/>
    </source>
</evidence>
<feature type="active site" description="Proton acceptor" evidence="9">
    <location>
        <position position="56"/>
    </location>
</feature>
<dbReference type="EMBL" id="BONY01000016">
    <property type="protein sequence ID" value="GIH05003.1"/>
    <property type="molecule type" value="Genomic_DNA"/>
</dbReference>
<dbReference type="HAMAP" id="MF_00131">
    <property type="entry name" value="Trp_synth_alpha"/>
    <property type="match status" value="1"/>
</dbReference>
<dbReference type="InterPro" id="IPR011060">
    <property type="entry name" value="RibuloseP-bd_barrel"/>
</dbReference>
<evidence type="ECO:0000256" key="5">
    <source>
        <dbReference type="ARBA" id="ARBA00022822"/>
    </source>
</evidence>
<dbReference type="GO" id="GO:0005829">
    <property type="term" value="C:cytosol"/>
    <property type="evidence" value="ECO:0007669"/>
    <property type="project" value="TreeGrafter"/>
</dbReference>
<dbReference type="PANTHER" id="PTHR43406">
    <property type="entry name" value="TRYPTOPHAN SYNTHASE, ALPHA CHAIN"/>
    <property type="match status" value="1"/>
</dbReference>
<comment type="similarity">
    <text evidence="9 10">Belongs to the TrpA family.</text>
</comment>
<organism evidence="11 12">
    <name type="scientific">Rhizocola hellebori</name>
    <dbReference type="NCBI Taxonomy" id="1392758"/>
    <lineage>
        <taxon>Bacteria</taxon>
        <taxon>Bacillati</taxon>
        <taxon>Actinomycetota</taxon>
        <taxon>Actinomycetes</taxon>
        <taxon>Micromonosporales</taxon>
        <taxon>Micromonosporaceae</taxon>
        <taxon>Rhizocola</taxon>
    </lineage>
</organism>
<keyword evidence="12" id="KW-1185">Reference proteome</keyword>
<dbReference type="FunFam" id="3.20.20.70:FF:000037">
    <property type="entry name" value="Tryptophan synthase alpha chain"/>
    <property type="match status" value="1"/>
</dbReference>
<dbReference type="RefSeq" id="WP_203908875.1">
    <property type="nucleotide sequence ID" value="NZ_BONY01000016.1"/>
</dbReference>
<dbReference type="PROSITE" id="PS00167">
    <property type="entry name" value="TRP_SYNTHASE_ALPHA"/>
    <property type="match status" value="1"/>
</dbReference>
<dbReference type="AlphaFoldDB" id="A0A8J3Q851"/>
<dbReference type="Gene3D" id="3.20.20.70">
    <property type="entry name" value="Aldolase class I"/>
    <property type="match status" value="1"/>
</dbReference>
<evidence type="ECO:0000256" key="4">
    <source>
        <dbReference type="ARBA" id="ARBA00022605"/>
    </source>
</evidence>
<keyword evidence="5 9" id="KW-0822">Tryptophan biosynthesis</keyword>
<dbReference type="InterPro" id="IPR002028">
    <property type="entry name" value="Trp_synthase_suA"/>
</dbReference>
<keyword evidence="4 9" id="KW-0028">Amino-acid biosynthesis</keyword>
<evidence type="ECO:0000313" key="12">
    <source>
        <dbReference type="Proteomes" id="UP000612899"/>
    </source>
</evidence>
<dbReference type="Pfam" id="PF00290">
    <property type="entry name" value="Trp_syntA"/>
    <property type="match status" value="1"/>
</dbReference>
<evidence type="ECO:0000313" key="11">
    <source>
        <dbReference type="EMBL" id="GIH05003.1"/>
    </source>
</evidence>
<protein>
    <recommendedName>
        <fullName evidence="9">Tryptophan synthase alpha chain</fullName>
        <ecNumber evidence="9">4.2.1.20</ecNumber>
    </recommendedName>
</protein>
<comment type="pathway">
    <text evidence="2 9">Amino-acid biosynthesis; L-tryptophan biosynthesis; L-tryptophan from chorismate: step 5/5.</text>
</comment>
<name>A0A8J3Q851_9ACTN</name>
<dbReference type="Proteomes" id="UP000612899">
    <property type="component" value="Unassembled WGS sequence"/>
</dbReference>
<dbReference type="UniPathway" id="UPA00035">
    <property type="reaction ID" value="UER00044"/>
</dbReference>